<dbReference type="Pfam" id="PF20269">
    <property type="entry name" value="CATRA-N"/>
    <property type="match status" value="1"/>
</dbReference>
<feature type="transmembrane region" description="Helical" evidence="1">
    <location>
        <begin position="391"/>
        <end position="412"/>
    </location>
</feature>
<protein>
    <submittedName>
        <fullName evidence="4">Uncharacterized protein</fullName>
    </submittedName>
</protein>
<feature type="transmembrane region" description="Helical" evidence="1">
    <location>
        <begin position="485"/>
        <end position="503"/>
    </location>
</feature>
<keyword evidence="1" id="KW-0812">Transmembrane</keyword>
<feature type="domain" description="CASPASE and TPR Repeat-Associated C-terminal" evidence="3">
    <location>
        <begin position="230"/>
        <end position="369"/>
    </location>
</feature>
<feature type="domain" description="CASPASE and TPR Repeat-Associated N-terminal" evidence="2">
    <location>
        <begin position="10"/>
        <end position="223"/>
    </location>
</feature>
<feature type="transmembrane region" description="Helical" evidence="1">
    <location>
        <begin position="453"/>
        <end position="479"/>
    </location>
</feature>
<gene>
    <name evidence="4" type="ORF">JD79_03405</name>
</gene>
<accession>A0A317QN21</accession>
<dbReference type="EMBL" id="QGTX01000001">
    <property type="protein sequence ID" value="PWW24227.1"/>
    <property type="molecule type" value="Genomic_DNA"/>
</dbReference>
<sequence length="518" mass="56310">MGRSGLQAEALVVHLFVAGDGEEQDADHEFVLNVWQACADPPLGMTEPLRVPDLPVEPSAEQLAERGLGSRLLAGRQAPLPDEQGAPHVQQALLRREHDSLCISVVREPPPASRKGWCELDDEWSEVVRHIPSPPGLLGSARLFVAQVRARRPPRPTPAVTRAVQARWAAPTSTGQPFTRGVTVPPGFAVWEDFPPTDDRIERRIVVVGARGEDAALSAWTWVGPERTLPPLGRYLLHAAKVRYQWRIWDAEQGFRQLRRQADATVQRLLPLIGPATVDGQRQEPSQAQLVRASHELDTLQADELSLVQTVTRLREMRRTVDIAAANQAAAIGQVQLDGPFASDRSLSGWFGQQLEDDAAYLEAARERASQVTTLADQLVGRGQQRRQERFNLGLTGIVGAILMSLAAIQSLNYEVPVSGPVKPALITTLGLLTMLVSMVVLRFAVPDRRWPVVLVWMTCGATAAAATWIGMAAIAGGASSPARTWLWAGLSFLAGTSLAWAVTSLRRGCADSAQAPT</sequence>
<evidence type="ECO:0000259" key="3">
    <source>
        <dbReference type="Pfam" id="PF20270"/>
    </source>
</evidence>
<organism evidence="4 5">
    <name type="scientific">Geodermatophilus normandii</name>
    <dbReference type="NCBI Taxonomy" id="1137989"/>
    <lineage>
        <taxon>Bacteria</taxon>
        <taxon>Bacillati</taxon>
        <taxon>Actinomycetota</taxon>
        <taxon>Actinomycetes</taxon>
        <taxon>Geodermatophilales</taxon>
        <taxon>Geodermatophilaceae</taxon>
        <taxon>Geodermatophilus</taxon>
    </lineage>
</organism>
<dbReference type="Pfam" id="PF20270">
    <property type="entry name" value="CATRA-C"/>
    <property type="match status" value="1"/>
</dbReference>
<evidence type="ECO:0000313" key="4">
    <source>
        <dbReference type="EMBL" id="PWW24227.1"/>
    </source>
</evidence>
<comment type="caution">
    <text evidence="4">The sequence shown here is derived from an EMBL/GenBank/DDBJ whole genome shotgun (WGS) entry which is preliminary data.</text>
</comment>
<keyword evidence="5" id="KW-1185">Reference proteome</keyword>
<evidence type="ECO:0000259" key="2">
    <source>
        <dbReference type="Pfam" id="PF20269"/>
    </source>
</evidence>
<feature type="transmembrane region" description="Helical" evidence="1">
    <location>
        <begin position="424"/>
        <end position="446"/>
    </location>
</feature>
<dbReference type="AlphaFoldDB" id="A0A317QN21"/>
<dbReference type="InterPro" id="IPR046923">
    <property type="entry name" value="CATRA-C"/>
</dbReference>
<reference evidence="5" key="1">
    <citation type="submission" date="2018-05" db="EMBL/GenBank/DDBJ databases">
        <authorList>
            <person name="Klenk H.-P."/>
            <person name="Huntemann M."/>
            <person name="Clum A."/>
            <person name="Pillay M."/>
            <person name="Palaniappan K."/>
            <person name="Varghese N."/>
            <person name="Mikhailova N."/>
            <person name="Stamatis D."/>
            <person name="Reddy T."/>
            <person name="Daum C."/>
            <person name="Shapiro N."/>
            <person name="Ivanova N."/>
            <person name="Kyrpides N."/>
            <person name="Woyke T."/>
        </authorList>
    </citation>
    <scope>NUCLEOTIDE SEQUENCE [LARGE SCALE GENOMIC DNA]</scope>
    <source>
        <strain evidence="5">DSM 45417</strain>
    </source>
</reference>
<keyword evidence="1" id="KW-0472">Membrane</keyword>
<dbReference type="InterPro" id="IPR046922">
    <property type="entry name" value="CATRA-N"/>
</dbReference>
<dbReference type="NCBIfam" id="NF038357">
    <property type="entry name" value="BN6_48550_fam"/>
    <property type="match status" value="1"/>
</dbReference>
<dbReference type="Proteomes" id="UP000246661">
    <property type="component" value="Unassembled WGS sequence"/>
</dbReference>
<proteinExistence type="predicted"/>
<keyword evidence="1" id="KW-1133">Transmembrane helix</keyword>
<name>A0A317QN21_9ACTN</name>
<evidence type="ECO:0000256" key="1">
    <source>
        <dbReference type="SAM" id="Phobius"/>
    </source>
</evidence>
<evidence type="ECO:0000313" key="5">
    <source>
        <dbReference type="Proteomes" id="UP000246661"/>
    </source>
</evidence>